<dbReference type="SUPFAM" id="SSF52413">
    <property type="entry name" value="UDP-glucose/GDP-mannose dehydrogenase C-terminal domain"/>
    <property type="match status" value="1"/>
</dbReference>
<dbReference type="SMART" id="SM00984">
    <property type="entry name" value="UDPG_MGDP_dh_C"/>
    <property type="match status" value="1"/>
</dbReference>
<dbReference type="Pfam" id="PF00984">
    <property type="entry name" value="UDPG_MGDP_dh"/>
    <property type="match status" value="1"/>
</dbReference>
<evidence type="ECO:0000256" key="1">
    <source>
        <dbReference type="ARBA" id="ARBA00006601"/>
    </source>
</evidence>
<evidence type="ECO:0000259" key="3">
    <source>
        <dbReference type="SMART" id="SM00984"/>
    </source>
</evidence>
<reference evidence="4" key="1">
    <citation type="submission" date="2023-10" db="EMBL/GenBank/DDBJ databases">
        <authorList>
            <person name="Chen Y."/>
            <person name="Shah S."/>
            <person name="Dougan E. K."/>
            <person name="Thang M."/>
            <person name="Chan C."/>
        </authorList>
    </citation>
    <scope>NUCLEOTIDE SEQUENCE [LARGE SCALE GENOMIC DNA]</scope>
</reference>
<dbReference type="EMBL" id="CAUYUJ010001900">
    <property type="protein sequence ID" value="CAK0798215.1"/>
    <property type="molecule type" value="Genomic_DNA"/>
</dbReference>
<dbReference type="SUPFAM" id="SSF48179">
    <property type="entry name" value="6-phosphogluconate dehydrogenase C-terminal domain-like"/>
    <property type="match status" value="1"/>
</dbReference>
<dbReference type="InterPro" id="IPR014026">
    <property type="entry name" value="UDP-Glc/GDP-Man_DH_dimer"/>
</dbReference>
<keyword evidence="5" id="KW-1185">Reference proteome</keyword>
<accession>A0ABN9Q590</accession>
<gene>
    <name evidence="4" type="ORF">PCOR1329_LOCUS7039</name>
</gene>
<feature type="domain" description="UDP-glucose/GDP-mannose dehydrogenase C-terminal" evidence="3">
    <location>
        <begin position="114"/>
        <end position="200"/>
    </location>
</feature>
<dbReference type="Pfam" id="PF03720">
    <property type="entry name" value="UDPG_MGDP_dh_C"/>
    <property type="match status" value="1"/>
</dbReference>
<name>A0ABN9Q590_9DINO</name>
<dbReference type="InterPro" id="IPR028359">
    <property type="entry name" value="UDP_ManNAc/GlcNAc_DH"/>
</dbReference>
<dbReference type="InterPro" id="IPR036220">
    <property type="entry name" value="UDP-Glc/GDP-Man_DH_C_sf"/>
</dbReference>
<comment type="similarity">
    <text evidence="1">Belongs to the UDP-glucose/GDP-mannose dehydrogenase family.</text>
</comment>
<dbReference type="Gene3D" id="3.40.50.720">
    <property type="entry name" value="NAD(P)-binding Rossmann-like Domain"/>
    <property type="match status" value="1"/>
</dbReference>
<proteinExistence type="inferred from homology"/>
<dbReference type="PANTHER" id="PTHR43491">
    <property type="entry name" value="UDP-N-ACETYL-D-MANNOSAMINE DEHYDROGENASE"/>
    <property type="match status" value="1"/>
</dbReference>
<sequence length="225" mass="24514">AETAKLFLNAWRYVNFATANQFYQIATSKGLDFGRIRAAITHSYPRASGFPRPGFTAGPCLFKDTMQLAACCRHTFTLGHAAMLVNETMPDCVVEQAKKALGKLGRTLAGTRCGVLGMAFKPDSDDPRESLAFKLRRLLLWEGAEVACCDVYIRRPDFVAADALLARSEVLFVGCPHREYRGLAQRPGQFVFDCWGGWGATPHAGPPVTPGRRTAAIGSGDLSLD</sequence>
<protein>
    <recommendedName>
        <fullName evidence="3">UDP-glucose/GDP-mannose dehydrogenase C-terminal domain-containing protein</fullName>
    </recommendedName>
</protein>
<evidence type="ECO:0000313" key="4">
    <source>
        <dbReference type="EMBL" id="CAK0798215.1"/>
    </source>
</evidence>
<dbReference type="PIRSF" id="PIRSF000124">
    <property type="entry name" value="UDPglc_GDPman_dh"/>
    <property type="match status" value="1"/>
</dbReference>
<feature type="region of interest" description="Disordered" evidence="2">
    <location>
        <begin position="205"/>
        <end position="225"/>
    </location>
</feature>
<dbReference type="PIRSF" id="PIRSF500136">
    <property type="entry name" value="UDP_ManNAc_DH"/>
    <property type="match status" value="1"/>
</dbReference>
<evidence type="ECO:0000313" key="5">
    <source>
        <dbReference type="Proteomes" id="UP001189429"/>
    </source>
</evidence>
<feature type="non-terminal residue" evidence="4">
    <location>
        <position position="1"/>
    </location>
</feature>
<comment type="caution">
    <text evidence="4">The sequence shown here is derived from an EMBL/GenBank/DDBJ whole genome shotgun (WGS) entry which is preliminary data.</text>
</comment>
<organism evidence="4 5">
    <name type="scientific">Prorocentrum cordatum</name>
    <dbReference type="NCBI Taxonomy" id="2364126"/>
    <lineage>
        <taxon>Eukaryota</taxon>
        <taxon>Sar</taxon>
        <taxon>Alveolata</taxon>
        <taxon>Dinophyceae</taxon>
        <taxon>Prorocentrales</taxon>
        <taxon>Prorocentraceae</taxon>
        <taxon>Prorocentrum</taxon>
    </lineage>
</organism>
<evidence type="ECO:0000256" key="2">
    <source>
        <dbReference type="SAM" id="MobiDB-lite"/>
    </source>
</evidence>
<dbReference type="InterPro" id="IPR014027">
    <property type="entry name" value="UDP-Glc/GDP-Man_DH_C"/>
</dbReference>
<dbReference type="PANTHER" id="PTHR43491:SF2">
    <property type="entry name" value="UDP-N-ACETYL-D-MANNOSAMINE DEHYDROGENASE"/>
    <property type="match status" value="1"/>
</dbReference>
<dbReference type="InterPro" id="IPR008927">
    <property type="entry name" value="6-PGluconate_DH-like_C_sf"/>
</dbReference>
<dbReference type="InterPro" id="IPR017476">
    <property type="entry name" value="UDP-Glc/GDP-Man"/>
</dbReference>
<dbReference type="Proteomes" id="UP001189429">
    <property type="component" value="Unassembled WGS sequence"/>
</dbReference>